<evidence type="ECO:0000256" key="2">
    <source>
        <dbReference type="ARBA" id="ARBA00005995"/>
    </source>
</evidence>
<sequence length="459" mass="52170">MMKMMFQQNVLGRNVMKEVDVVIVGAGFAGLSAAWELTKRKVNIAVIEAMDRVGGRVHSFQTKDAVTVDLGAQWVGRYQRRIRALAKEFSLPLVKTYTKGKMTYNLRGTIEKIEGEHPPLSPEGLSDLFQLKEKIERLVAELPEQDIWNSSLAKELDTYNLDAWIQTNMFTEEGRNFFRLFAEVMCVELYEPSALDFLWCVKTSGGFQHVLTAEEEWFSDGAYTLALKMADAMKDHIYVSTPVKRIEYGENGVIVLTEKQVWKAKKVIVAIPPAVSGRIEYNPPLPAERSIITEKINQSSVIKVILIYDRPFWREEGLNGHAQCDRGLIRLVADSSPTDGRKGVLTVLSGGRYAKELAQLEKQRRKQTVLKEIGLLFGPRAEQPIEFYEKDWTEEPWIRGGYAAHFPPKIITSFGEWLHQPIGPIHWASTETADEWKFYMEGAIQSGERAAKEVLNRLT</sequence>
<dbReference type="InterPro" id="IPR050703">
    <property type="entry name" value="Flavin_MAO"/>
</dbReference>
<evidence type="ECO:0000256" key="1">
    <source>
        <dbReference type="ARBA" id="ARBA00001974"/>
    </source>
</evidence>
<dbReference type="InterPro" id="IPR002937">
    <property type="entry name" value="Amino_oxidase"/>
</dbReference>
<organism evidence="6 7">
    <name type="scientific">Peribacillus asahii</name>
    <dbReference type="NCBI Taxonomy" id="228899"/>
    <lineage>
        <taxon>Bacteria</taxon>
        <taxon>Bacillati</taxon>
        <taxon>Bacillota</taxon>
        <taxon>Bacilli</taxon>
        <taxon>Bacillales</taxon>
        <taxon>Bacillaceae</taxon>
        <taxon>Peribacillus</taxon>
    </lineage>
</organism>
<protein>
    <submittedName>
        <fullName evidence="6">FAD-dependent oxidoreductase</fullName>
    </submittedName>
</protein>
<dbReference type="AlphaFoldDB" id="A0A398B3C6"/>
<name>A0A398B3C6_9BACI</name>
<accession>A0A398B3C6</accession>
<comment type="cofactor">
    <cofactor evidence="1">
        <name>FAD</name>
        <dbReference type="ChEBI" id="CHEBI:57692"/>
    </cofactor>
</comment>
<feature type="domain" description="Amine oxidase" evidence="5">
    <location>
        <begin position="28"/>
        <end position="455"/>
    </location>
</feature>
<dbReference type="InterPro" id="IPR036188">
    <property type="entry name" value="FAD/NAD-bd_sf"/>
</dbReference>
<dbReference type="SUPFAM" id="SSF54373">
    <property type="entry name" value="FAD-linked reductases, C-terminal domain"/>
    <property type="match status" value="1"/>
</dbReference>
<dbReference type="Gene3D" id="3.50.50.60">
    <property type="entry name" value="FAD/NAD(P)-binding domain"/>
    <property type="match status" value="1"/>
</dbReference>
<gene>
    <name evidence="6" type="ORF">D1953_13910</name>
</gene>
<feature type="binding site" evidence="4">
    <location>
        <position position="431"/>
    </location>
    <ligand>
        <name>FAD</name>
        <dbReference type="ChEBI" id="CHEBI:57692"/>
    </ligand>
</feature>
<dbReference type="PANTHER" id="PTHR43563">
    <property type="entry name" value="AMINE OXIDASE"/>
    <property type="match status" value="1"/>
</dbReference>
<dbReference type="PANTHER" id="PTHR43563:SF1">
    <property type="entry name" value="AMINE OXIDASE [FLAVIN-CONTAINING] B"/>
    <property type="match status" value="1"/>
</dbReference>
<feature type="binding site" evidence="4">
    <location>
        <position position="243"/>
    </location>
    <ligand>
        <name>FAD</name>
        <dbReference type="ChEBI" id="CHEBI:57692"/>
    </ligand>
</feature>
<keyword evidence="3" id="KW-0560">Oxidoreductase</keyword>
<evidence type="ECO:0000256" key="4">
    <source>
        <dbReference type="PIRSR" id="PIRSR601613-1"/>
    </source>
</evidence>
<dbReference type="EMBL" id="QWVS01000026">
    <property type="protein sequence ID" value="RID84302.1"/>
    <property type="molecule type" value="Genomic_DNA"/>
</dbReference>
<evidence type="ECO:0000256" key="3">
    <source>
        <dbReference type="ARBA" id="ARBA00023002"/>
    </source>
</evidence>
<dbReference type="Pfam" id="PF01593">
    <property type="entry name" value="Amino_oxidase"/>
    <property type="match status" value="1"/>
</dbReference>
<dbReference type="InterPro" id="IPR001613">
    <property type="entry name" value="Flavin_amine_oxidase"/>
</dbReference>
<comment type="similarity">
    <text evidence="2">Belongs to the flavin monoamine oxidase family.</text>
</comment>
<evidence type="ECO:0000313" key="6">
    <source>
        <dbReference type="EMBL" id="RID84302.1"/>
    </source>
</evidence>
<evidence type="ECO:0000313" key="7">
    <source>
        <dbReference type="Proteomes" id="UP000266016"/>
    </source>
</evidence>
<dbReference type="PRINTS" id="PR00757">
    <property type="entry name" value="AMINEOXDASEF"/>
</dbReference>
<comment type="caution">
    <text evidence="6">The sequence shown here is derived from an EMBL/GenBank/DDBJ whole genome shotgun (WGS) entry which is preliminary data.</text>
</comment>
<reference evidence="6 7" key="1">
    <citation type="submission" date="2018-08" db="EMBL/GenBank/DDBJ databases">
        <title>Bacillus jemisoniae sp. nov., Bacillus chryseoplanitiae sp. nov., Bacillus resnikiae sp. nov., and Bacillus frankliniae sp. nov., isolated from Viking spacecraft and associated surfaces.</title>
        <authorList>
            <person name="Seuylemezian A."/>
            <person name="Vaishampayan P."/>
        </authorList>
    </citation>
    <scope>NUCLEOTIDE SEQUENCE [LARGE SCALE GENOMIC DNA]</scope>
    <source>
        <strain evidence="6 7">MA001</strain>
    </source>
</reference>
<keyword evidence="7" id="KW-1185">Reference proteome</keyword>
<dbReference type="Proteomes" id="UP000266016">
    <property type="component" value="Unassembled WGS sequence"/>
</dbReference>
<proteinExistence type="inferred from homology"/>
<dbReference type="SUPFAM" id="SSF51905">
    <property type="entry name" value="FAD/NAD(P)-binding domain"/>
    <property type="match status" value="1"/>
</dbReference>
<feature type="binding site" evidence="4">
    <location>
        <begin position="48"/>
        <end position="49"/>
    </location>
    <ligand>
        <name>FAD</name>
        <dbReference type="ChEBI" id="CHEBI:57692"/>
    </ligand>
</feature>
<evidence type="ECO:0000259" key="5">
    <source>
        <dbReference type="Pfam" id="PF01593"/>
    </source>
</evidence>
<dbReference type="GO" id="GO:0016491">
    <property type="term" value="F:oxidoreductase activity"/>
    <property type="evidence" value="ECO:0007669"/>
    <property type="project" value="UniProtKB-KW"/>
</dbReference>